<dbReference type="AlphaFoldDB" id="A0A8J2J6X2"/>
<evidence type="ECO:0000313" key="1">
    <source>
        <dbReference type="EMBL" id="CAG7699438.1"/>
    </source>
</evidence>
<name>A0A8J2J6X2_9HEXA</name>
<comment type="caution">
    <text evidence="1">The sequence shown here is derived from an EMBL/GenBank/DDBJ whole genome shotgun (WGS) entry which is preliminary data.</text>
</comment>
<organism evidence="1 2">
    <name type="scientific">Allacma fusca</name>
    <dbReference type="NCBI Taxonomy" id="39272"/>
    <lineage>
        <taxon>Eukaryota</taxon>
        <taxon>Metazoa</taxon>
        <taxon>Ecdysozoa</taxon>
        <taxon>Arthropoda</taxon>
        <taxon>Hexapoda</taxon>
        <taxon>Collembola</taxon>
        <taxon>Symphypleona</taxon>
        <taxon>Sminthuridae</taxon>
        <taxon>Allacma</taxon>
    </lineage>
</organism>
<reference evidence="1" key="1">
    <citation type="submission" date="2021-06" db="EMBL/GenBank/DDBJ databases">
        <authorList>
            <person name="Hodson N. C."/>
            <person name="Mongue J. A."/>
            <person name="Jaron S. K."/>
        </authorList>
    </citation>
    <scope>NUCLEOTIDE SEQUENCE</scope>
</reference>
<evidence type="ECO:0000313" key="2">
    <source>
        <dbReference type="Proteomes" id="UP000708208"/>
    </source>
</evidence>
<dbReference type="Proteomes" id="UP000708208">
    <property type="component" value="Unassembled WGS sequence"/>
</dbReference>
<keyword evidence="2" id="KW-1185">Reference proteome</keyword>
<proteinExistence type="predicted"/>
<accession>A0A8J2J6X2</accession>
<feature type="non-terminal residue" evidence="1">
    <location>
        <position position="1"/>
    </location>
</feature>
<gene>
    <name evidence="1" type="ORF">AFUS01_LOCUS4170</name>
</gene>
<dbReference type="EMBL" id="CAJVCH010025874">
    <property type="protein sequence ID" value="CAG7699438.1"/>
    <property type="molecule type" value="Genomic_DNA"/>
</dbReference>
<sequence>TGNLSGRRIQTSGFGTLVLGRTPELLICSSEKKRIFPSTLSACWRSGRKFWISQDLLVRSVGS</sequence>
<protein>
    <submittedName>
        <fullName evidence="1">Uncharacterized protein</fullName>
    </submittedName>
</protein>